<protein>
    <submittedName>
        <fullName evidence="2">Uncharacterized protein</fullName>
    </submittedName>
</protein>
<reference evidence="3" key="1">
    <citation type="journal article" date="2017" name="Nat. Ecol. Evol.">
        <title>Genome expansion and lineage-specific genetic innovations in the forest pathogenic fungi Armillaria.</title>
        <authorList>
            <person name="Sipos G."/>
            <person name="Prasanna A.N."/>
            <person name="Walter M.C."/>
            <person name="O'Connor E."/>
            <person name="Balint B."/>
            <person name="Krizsan K."/>
            <person name="Kiss B."/>
            <person name="Hess J."/>
            <person name="Varga T."/>
            <person name="Slot J."/>
            <person name="Riley R."/>
            <person name="Boka B."/>
            <person name="Rigling D."/>
            <person name="Barry K."/>
            <person name="Lee J."/>
            <person name="Mihaltcheva S."/>
            <person name="LaButti K."/>
            <person name="Lipzen A."/>
            <person name="Waldron R."/>
            <person name="Moloney N.M."/>
            <person name="Sperisen C."/>
            <person name="Kredics L."/>
            <person name="Vagvoelgyi C."/>
            <person name="Patrignani A."/>
            <person name="Fitzpatrick D."/>
            <person name="Nagy I."/>
            <person name="Doyle S."/>
            <person name="Anderson J.B."/>
            <person name="Grigoriev I.V."/>
            <person name="Gueldener U."/>
            <person name="Muensterkoetter M."/>
            <person name="Nagy L.G."/>
        </authorList>
    </citation>
    <scope>NUCLEOTIDE SEQUENCE [LARGE SCALE GENOMIC DNA]</scope>
    <source>
        <strain evidence="3">C18/9</strain>
    </source>
</reference>
<gene>
    <name evidence="2" type="ORF">ARMOST_11689</name>
</gene>
<keyword evidence="3" id="KW-1185">Reference proteome</keyword>
<dbReference type="AlphaFoldDB" id="A0A284RHV0"/>
<keyword evidence="1" id="KW-0732">Signal</keyword>
<evidence type="ECO:0000313" key="3">
    <source>
        <dbReference type="Proteomes" id="UP000219338"/>
    </source>
</evidence>
<dbReference type="EMBL" id="FUEG01000009">
    <property type="protein sequence ID" value="SJL08326.1"/>
    <property type="molecule type" value="Genomic_DNA"/>
</dbReference>
<dbReference type="Proteomes" id="UP000219338">
    <property type="component" value="Unassembled WGS sequence"/>
</dbReference>
<feature type="chain" id="PRO_5013329627" evidence="1">
    <location>
        <begin position="17"/>
        <end position="126"/>
    </location>
</feature>
<organism evidence="2 3">
    <name type="scientific">Armillaria ostoyae</name>
    <name type="common">Armillaria root rot fungus</name>
    <dbReference type="NCBI Taxonomy" id="47428"/>
    <lineage>
        <taxon>Eukaryota</taxon>
        <taxon>Fungi</taxon>
        <taxon>Dikarya</taxon>
        <taxon>Basidiomycota</taxon>
        <taxon>Agaricomycotina</taxon>
        <taxon>Agaricomycetes</taxon>
        <taxon>Agaricomycetidae</taxon>
        <taxon>Agaricales</taxon>
        <taxon>Marasmiineae</taxon>
        <taxon>Physalacriaceae</taxon>
        <taxon>Armillaria</taxon>
    </lineage>
</organism>
<evidence type="ECO:0000256" key="1">
    <source>
        <dbReference type="SAM" id="SignalP"/>
    </source>
</evidence>
<sequence>MTTLSGTIVLPPLLLSVPQTMVPIFSTHNVTIVADAPSNSPDLTPREILSPILNSYTDWCHLLISPVFEGARDSEISPCPHLTVTATGTIDSSPWFSSMLDMMAPAVFICNITIVANTHVEIFSFF</sequence>
<name>A0A284RHV0_ARMOS</name>
<evidence type="ECO:0000313" key="2">
    <source>
        <dbReference type="EMBL" id="SJL08326.1"/>
    </source>
</evidence>
<feature type="signal peptide" evidence="1">
    <location>
        <begin position="1"/>
        <end position="16"/>
    </location>
</feature>
<accession>A0A284RHV0</accession>
<proteinExistence type="predicted"/>